<protein>
    <recommendedName>
        <fullName evidence="13 14">Crossover junction endodeoxyribonuclease RuvC</fullName>
        <ecNumber evidence="13 14">3.1.21.10</ecNumber>
    </recommendedName>
    <alternativeName>
        <fullName evidence="13">Holliday junction nuclease RuvC</fullName>
    </alternativeName>
    <alternativeName>
        <fullName evidence="13">Holliday junction resolvase RuvC</fullName>
    </alternativeName>
</protein>
<evidence type="ECO:0000256" key="8">
    <source>
        <dbReference type="ARBA" id="ARBA00022842"/>
    </source>
</evidence>
<evidence type="ECO:0000256" key="7">
    <source>
        <dbReference type="ARBA" id="ARBA00022801"/>
    </source>
</evidence>
<evidence type="ECO:0000256" key="6">
    <source>
        <dbReference type="ARBA" id="ARBA00022763"/>
    </source>
</evidence>
<evidence type="ECO:0000256" key="10">
    <source>
        <dbReference type="ARBA" id="ARBA00023172"/>
    </source>
</evidence>
<keyword evidence="2 13" id="KW-0963">Cytoplasm</keyword>
<comment type="cofactor">
    <cofactor evidence="13">
        <name>Mg(2+)</name>
        <dbReference type="ChEBI" id="CHEBI:18420"/>
    </cofactor>
    <text evidence="13">Binds 2 Mg(2+) ion per subunit.</text>
</comment>
<dbReference type="PANTHER" id="PTHR30194">
    <property type="entry name" value="CROSSOVER JUNCTION ENDODEOXYRIBONUCLEASE RUVC"/>
    <property type="match status" value="1"/>
</dbReference>
<feature type="binding site" evidence="13">
    <location>
        <position position="140"/>
    </location>
    <ligand>
        <name>Mg(2+)</name>
        <dbReference type="ChEBI" id="CHEBI:18420"/>
        <label>1</label>
    </ligand>
</feature>
<comment type="catalytic activity">
    <reaction evidence="12 13">
        <text>Endonucleolytic cleavage at a junction such as a reciprocal single-stranded crossover between two homologous DNA duplexes (Holliday junction).</text>
        <dbReference type="EC" id="3.1.21.10"/>
    </reaction>
</comment>
<dbReference type="InterPro" id="IPR036397">
    <property type="entry name" value="RNaseH_sf"/>
</dbReference>
<keyword evidence="5 13" id="KW-0255">Endonuclease</keyword>
<evidence type="ECO:0000256" key="2">
    <source>
        <dbReference type="ARBA" id="ARBA00022490"/>
    </source>
</evidence>
<proteinExistence type="inferred from homology"/>
<evidence type="ECO:0000256" key="13">
    <source>
        <dbReference type="HAMAP-Rule" id="MF_00034"/>
    </source>
</evidence>
<dbReference type="PANTHER" id="PTHR30194:SF3">
    <property type="entry name" value="CROSSOVER JUNCTION ENDODEOXYRIBONUCLEASE RUVC"/>
    <property type="match status" value="1"/>
</dbReference>
<dbReference type="InterPro" id="IPR020563">
    <property type="entry name" value="X-over_junc_endoDNase_Mg_BS"/>
</dbReference>
<feature type="active site" evidence="13">
    <location>
        <position position="140"/>
    </location>
</feature>
<evidence type="ECO:0000256" key="11">
    <source>
        <dbReference type="ARBA" id="ARBA00023204"/>
    </source>
</evidence>
<feature type="binding site" evidence="13">
    <location>
        <position position="67"/>
    </location>
    <ligand>
        <name>Mg(2+)</name>
        <dbReference type="ChEBI" id="CHEBI:18420"/>
        <label>2</label>
    </ligand>
</feature>
<evidence type="ECO:0000256" key="1">
    <source>
        <dbReference type="ARBA" id="ARBA00009518"/>
    </source>
</evidence>
<dbReference type="AlphaFoldDB" id="A0A926DD61"/>
<feature type="binding site" evidence="13">
    <location>
        <position position="7"/>
    </location>
    <ligand>
        <name>Mg(2+)</name>
        <dbReference type="ChEBI" id="CHEBI:18420"/>
        <label>1</label>
    </ligand>
</feature>
<evidence type="ECO:0000256" key="5">
    <source>
        <dbReference type="ARBA" id="ARBA00022759"/>
    </source>
</evidence>
<dbReference type="RefSeq" id="WP_249299391.1">
    <property type="nucleotide sequence ID" value="NZ_JACRSP010000001.1"/>
</dbReference>
<dbReference type="Proteomes" id="UP000620366">
    <property type="component" value="Unassembled WGS sequence"/>
</dbReference>
<evidence type="ECO:0000256" key="3">
    <source>
        <dbReference type="ARBA" id="ARBA00022722"/>
    </source>
</evidence>
<dbReference type="GO" id="GO:0008821">
    <property type="term" value="F:crossover junction DNA endonuclease activity"/>
    <property type="evidence" value="ECO:0007669"/>
    <property type="project" value="UniProtKB-UniRule"/>
</dbReference>
<keyword evidence="8 13" id="KW-0460">Magnesium</keyword>
<dbReference type="GO" id="GO:0003677">
    <property type="term" value="F:DNA binding"/>
    <property type="evidence" value="ECO:0007669"/>
    <property type="project" value="UniProtKB-KW"/>
</dbReference>
<keyword evidence="16" id="KW-1185">Reference proteome</keyword>
<dbReference type="GO" id="GO:0048476">
    <property type="term" value="C:Holliday junction resolvase complex"/>
    <property type="evidence" value="ECO:0007669"/>
    <property type="project" value="UniProtKB-UniRule"/>
</dbReference>
<dbReference type="NCBIfam" id="NF000711">
    <property type="entry name" value="PRK00039.2-1"/>
    <property type="match status" value="1"/>
</dbReference>
<dbReference type="Gene3D" id="3.30.420.10">
    <property type="entry name" value="Ribonuclease H-like superfamily/Ribonuclease H"/>
    <property type="match status" value="1"/>
</dbReference>
<sequence>MRILGIDPGIASVGYAVVDYAGSRFTPVTYDTFHTPAGLTLEVRLLQIYEFLCGLIAQHRPDAMSVEELFFNTNVTTAIMVGHGRGVILLAAAKHGVPVFEYTPSQVKQAVVGYGKAEKKQVQQMVKMLLHLKEIPKPDDTADAVALAVCHAHSAKSKLLQLR</sequence>
<dbReference type="NCBIfam" id="TIGR00228">
    <property type="entry name" value="ruvC"/>
    <property type="match status" value="1"/>
</dbReference>
<dbReference type="InterPro" id="IPR012337">
    <property type="entry name" value="RNaseH-like_sf"/>
</dbReference>
<dbReference type="EMBL" id="JACRSP010000001">
    <property type="protein sequence ID" value="MBC8535662.1"/>
    <property type="molecule type" value="Genomic_DNA"/>
</dbReference>
<dbReference type="GO" id="GO:0000287">
    <property type="term" value="F:magnesium ion binding"/>
    <property type="evidence" value="ECO:0007669"/>
    <property type="project" value="UniProtKB-UniRule"/>
</dbReference>
<dbReference type="HAMAP" id="MF_00034">
    <property type="entry name" value="RuvC"/>
    <property type="match status" value="1"/>
</dbReference>
<evidence type="ECO:0000313" key="15">
    <source>
        <dbReference type="EMBL" id="MBC8535662.1"/>
    </source>
</evidence>
<keyword evidence="4 13" id="KW-0479">Metal-binding</keyword>
<dbReference type="CDD" id="cd16962">
    <property type="entry name" value="RuvC"/>
    <property type="match status" value="1"/>
</dbReference>
<dbReference type="GO" id="GO:0006281">
    <property type="term" value="P:DNA repair"/>
    <property type="evidence" value="ECO:0007669"/>
    <property type="project" value="UniProtKB-UniRule"/>
</dbReference>
<evidence type="ECO:0000256" key="12">
    <source>
        <dbReference type="ARBA" id="ARBA00029354"/>
    </source>
</evidence>
<accession>A0A926DD61</accession>
<comment type="subunit">
    <text evidence="13">Homodimer which binds Holliday junction (HJ) DNA. The HJ becomes 2-fold symmetrical on binding to RuvC with unstacked arms; it has a different conformation from HJ DNA in complex with RuvA. In the full resolvosome a probable DNA-RuvA(4)-RuvB(12)-RuvC(2) complex forms which resolves the HJ.</text>
</comment>
<keyword evidence="10 13" id="KW-0233">DNA recombination</keyword>
<reference evidence="15" key="1">
    <citation type="submission" date="2020-08" db="EMBL/GenBank/DDBJ databases">
        <title>Genome public.</title>
        <authorList>
            <person name="Liu C."/>
            <person name="Sun Q."/>
        </authorList>
    </citation>
    <scope>NUCLEOTIDE SEQUENCE</scope>
    <source>
        <strain evidence="15">BX7</strain>
    </source>
</reference>
<organism evidence="15 16">
    <name type="scientific">Feifania hominis</name>
    <dbReference type="NCBI Taxonomy" id="2763660"/>
    <lineage>
        <taxon>Bacteria</taxon>
        <taxon>Bacillati</taxon>
        <taxon>Bacillota</taxon>
        <taxon>Clostridia</taxon>
        <taxon>Eubacteriales</taxon>
        <taxon>Feifaniaceae</taxon>
        <taxon>Feifania</taxon>
    </lineage>
</organism>
<feature type="active site" evidence="13">
    <location>
        <position position="67"/>
    </location>
</feature>
<dbReference type="Pfam" id="PF02075">
    <property type="entry name" value="RuvC"/>
    <property type="match status" value="1"/>
</dbReference>
<keyword evidence="6 13" id="KW-0227">DNA damage</keyword>
<comment type="similarity">
    <text evidence="1 13">Belongs to the RuvC family.</text>
</comment>
<dbReference type="FunFam" id="3.30.420.10:FF:000002">
    <property type="entry name" value="Crossover junction endodeoxyribonuclease RuvC"/>
    <property type="match status" value="1"/>
</dbReference>
<dbReference type="GO" id="GO:0005737">
    <property type="term" value="C:cytoplasm"/>
    <property type="evidence" value="ECO:0007669"/>
    <property type="project" value="UniProtKB-SubCell"/>
</dbReference>
<keyword evidence="9 13" id="KW-0238">DNA-binding</keyword>
<dbReference type="GO" id="GO:0006310">
    <property type="term" value="P:DNA recombination"/>
    <property type="evidence" value="ECO:0007669"/>
    <property type="project" value="UniProtKB-UniRule"/>
</dbReference>
<evidence type="ECO:0000256" key="14">
    <source>
        <dbReference type="NCBIfam" id="TIGR00228"/>
    </source>
</evidence>
<name>A0A926DD61_9FIRM</name>
<evidence type="ECO:0000256" key="9">
    <source>
        <dbReference type="ARBA" id="ARBA00023125"/>
    </source>
</evidence>
<feature type="active site" evidence="13">
    <location>
        <position position="7"/>
    </location>
</feature>
<comment type="caution">
    <text evidence="15">The sequence shown here is derived from an EMBL/GenBank/DDBJ whole genome shotgun (WGS) entry which is preliminary data.</text>
</comment>
<dbReference type="PRINTS" id="PR00696">
    <property type="entry name" value="RSOLVASERUVC"/>
</dbReference>
<comment type="subcellular location">
    <subcellularLocation>
        <location evidence="13">Cytoplasm</location>
    </subcellularLocation>
</comment>
<evidence type="ECO:0000313" key="16">
    <source>
        <dbReference type="Proteomes" id="UP000620366"/>
    </source>
</evidence>
<dbReference type="SUPFAM" id="SSF53098">
    <property type="entry name" value="Ribonuclease H-like"/>
    <property type="match status" value="1"/>
</dbReference>
<dbReference type="InterPro" id="IPR002176">
    <property type="entry name" value="X-over_junc_endoDNase_RuvC"/>
</dbReference>
<evidence type="ECO:0000256" key="4">
    <source>
        <dbReference type="ARBA" id="ARBA00022723"/>
    </source>
</evidence>
<dbReference type="EC" id="3.1.21.10" evidence="13 14"/>
<comment type="function">
    <text evidence="13">The RuvA-RuvB-RuvC complex processes Holliday junction (HJ) DNA during genetic recombination and DNA repair. Endonuclease that resolves HJ intermediates. Cleaves cruciform DNA by making single-stranded nicks across the HJ at symmetrical positions within the homologous arms, yielding a 5'-phosphate and a 3'-hydroxyl group; requires a central core of homology in the junction. The consensus cleavage sequence is 5'-(A/T)TT(C/G)-3'. Cleavage occurs on the 3'-side of the TT dinucleotide at the point of strand exchange. HJ branch migration catalyzed by RuvA-RuvB allows RuvC to scan DNA until it finds its consensus sequence, where it cleaves and resolves the cruciform DNA.</text>
</comment>
<keyword evidence="3 13" id="KW-0540">Nuclease</keyword>
<keyword evidence="11 13" id="KW-0234">DNA repair</keyword>
<dbReference type="PROSITE" id="PS01321">
    <property type="entry name" value="RUVC"/>
    <property type="match status" value="1"/>
</dbReference>
<keyword evidence="7 13" id="KW-0378">Hydrolase</keyword>
<gene>
    <name evidence="13 15" type="primary">ruvC</name>
    <name evidence="15" type="ORF">H8695_03020</name>
</gene>